<dbReference type="EMBL" id="BANI01000557">
    <property type="protein sequence ID" value="GAN98195.1"/>
    <property type="molecule type" value="Genomic_DNA"/>
</dbReference>
<dbReference type="PANTHER" id="PTHR37938">
    <property type="entry name" value="BLL0215 PROTEIN"/>
    <property type="match status" value="1"/>
</dbReference>
<dbReference type="PANTHER" id="PTHR37938:SF1">
    <property type="entry name" value="BLL0215 PROTEIN"/>
    <property type="match status" value="1"/>
</dbReference>
<proteinExistence type="predicted"/>
<dbReference type="AlphaFoldDB" id="A0A0D6Q5G8"/>
<feature type="transmembrane region" description="Helical" evidence="1">
    <location>
        <begin position="23"/>
        <end position="46"/>
    </location>
</feature>
<evidence type="ECO:0000259" key="2">
    <source>
        <dbReference type="Pfam" id="PF03703"/>
    </source>
</evidence>
<evidence type="ECO:0000256" key="1">
    <source>
        <dbReference type="SAM" id="Phobius"/>
    </source>
</evidence>
<dbReference type="InterPro" id="IPR005182">
    <property type="entry name" value="YdbS-like_PH"/>
</dbReference>
<keyword evidence="1" id="KW-1133">Transmembrane helix</keyword>
<reference evidence="3 4" key="1">
    <citation type="submission" date="2012-11" db="EMBL/GenBank/DDBJ databases">
        <title>Whole genome sequence of Gluconacetobacter europaeus NBRC3261.</title>
        <authorList>
            <person name="Azuma Y."/>
            <person name="Higashiura N."/>
            <person name="Hirakawa H."/>
            <person name="Matsushita K."/>
        </authorList>
    </citation>
    <scope>NUCLEOTIDE SEQUENCE [LARGE SCALE GENOMIC DNA]</scope>
    <source>
        <strain evidence="3 4">NBRC 3261</strain>
    </source>
</reference>
<accession>A0A0D6Q5G8</accession>
<evidence type="ECO:0000313" key="4">
    <source>
        <dbReference type="Proteomes" id="UP000032675"/>
    </source>
</evidence>
<name>A0A0D6Q5G8_KOMEU</name>
<organism evidence="3 4">
    <name type="scientific">Komagataeibacter europaeus NBRC 3261</name>
    <dbReference type="NCBI Taxonomy" id="1234669"/>
    <lineage>
        <taxon>Bacteria</taxon>
        <taxon>Pseudomonadati</taxon>
        <taxon>Pseudomonadota</taxon>
        <taxon>Alphaproteobacteria</taxon>
        <taxon>Acetobacterales</taxon>
        <taxon>Acetobacteraceae</taxon>
        <taxon>Komagataeibacter</taxon>
    </lineage>
</organism>
<comment type="caution">
    <text evidence="3">The sequence shown here is derived from an EMBL/GenBank/DDBJ whole genome shotgun (WGS) entry which is preliminary data.</text>
</comment>
<gene>
    <name evidence="3" type="ORF">Geu3261_0828_001</name>
</gene>
<sequence length="171" mass="18907">MAYIHQTAGTGENFLIHSRISKVFWIANLLYAILSLAVLYGVAFFLFRQFMEERVEAYPYAAEIRYGVIGLAVCYLILRVARSLIAYATTEIAVSNQRFVVKFGWISRAVTEISIPKIEGVFLHQGIVGRMFGYGSVTVRGTGGDFAVAPNVHDPLALQAALHQAIGLRHA</sequence>
<feature type="domain" description="YdbS-like PH" evidence="2">
    <location>
        <begin position="87"/>
        <end position="145"/>
    </location>
</feature>
<dbReference type="Pfam" id="PF03703">
    <property type="entry name" value="bPH_2"/>
    <property type="match status" value="1"/>
</dbReference>
<keyword evidence="1" id="KW-0472">Membrane</keyword>
<dbReference type="RefSeq" id="WP_148425125.1">
    <property type="nucleotide sequence ID" value="NZ_BANI01000557.1"/>
</dbReference>
<dbReference type="Proteomes" id="UP000032675">
    <property type="component" value="Unassembled WGS sequence"/>
</dbReference>
<protein>
    <recommendedName>
        <fullName evidence="2">YdbS-like PH domain-containing protein</fullName>
    </recommendedName>
</protein>
<keyword evidence="1" id="KW-0812">Transmembrane</keyword>
<feature type="transmembrane region" description="Helical" evidence="1">
    <location>
        <begin position="58"/>
        <end position="78"/>
    </location>
</feature>
<evidence type="ECO:0000313" key="3">
    <source>
        <dbReference type="EMBL" id="GAN98195.1"/>
    </source>
</evidence>